<organism evidence="1 2">
    <name type="scientific">Amorphus orientalis</name>
    <dbReference type="NCBI Taxonomy" id="649198"/>
    <lineage>
        <taxon>Bacteria</taxon>
        <taxon>Pseudomonadati</taxon>
        <taxon>Pseudomonadota</taxon>
        <taxon>Alphaproteobacteria</taxon>
        <taxon>Hyphomicrobiales</taxon>
        <taxon>Amorphaceae</taxon>
        <taxon>Amorphus</taxon>
    </lineage>
</organism>
<proteinExistence type="predicted"/>
<dbReference type="EMBL" id="JAUSUL010000002">
    <property type="protein sequence ID" value="MDQ0316438.1"/>
    <property type="molecule type" value="Genomic_DNA"/>
</dbReference>
<evidence type="ECO:0000313" key="1">
    <source>
        <dbReference type="EMBL" id="MDQ0316438.1"/>
    </source>
</evidence>
<accession>A0AAE4ATL7</accession>
<dbReference type="Proteomes" id="UP001229244">
    <property type="component" value="Unassembled WGS sequence"/>
</dbReference>
<comment type="caution">
    <text evidence="1">The sequence shown here is derived from an EMBL/GenBank/DDBJ whole genome shotgun (WGS) entry which is preliminary data.</text>
</comment>
<protein>
    <submittedName>
        <fullName evidence="1">Uncharacterized protein</fullName>
    </submittedName>
</protein>
<evidence type="ECO:0000313" key="2">
    <source>
        <dbReference type="Proteomes" id="UP001229244"/>
    </source>
</evidence>
<dbReference type="AlphaFoldDB" id="A0AAE4ATL7"/>
<sequence length="43" mass="5293">MLNELMLGRALYCRRRYRHGQVSETRWAHVSRATQEWIRARFS</sequence>
<dbReference type="RefSeq" id="WP_306886258.1">
    <property type="nucleotide sequence ID" value="NZ_JAUSUL010000002.1"/>
</dbReference>
<reference evidence="1" key="1">
    <citation type="submission" date="2023-07" db="EMBL/GenBank/DDBJ databases">
        <title>Genomic Encyclopedia of Type Strains, Phase IV (KMG-IV): sequencing the most valuable type-strain genomes for metagenomic binning, comparative biology and taxonomic classification.</title>
        <authorList>
            <person name="Goeker M."/>
        </authorList>
    </citation>
    <scope>NUCLEOTIDE SEQUENCE</scope>
    <source>
        <strain evidence="1">DSM 21202</strain>
    </source>
</reference>
<name>A0AAE4ATL7_9HYPH</name>
<keyword evidence="2" id="KW-1185">Reference proteome</keyword>
<gene>
    <name evidence="1" type="ORF">J2S73_002895</name>
</gene>